<dbReference type="Pfam" id="PF00106">
    <property type="entry name" value="adh_short"/>
    <property type="match status" value="1"/>
</dbReference>
<dbReference type="SUPFAM" id="SSF51735">
    <property type="entry name" value="NAD(P)-binding Rossmann-fold domains"/>
    <property type="match status" value="1"/>
</dbReference>
<name>A0ABX2C1N2_9BURK</name>
<comment type="caution">
    <text evidence="4">The sequence shown here is derived from an EMBL/GenBank/DDBJ whole genome shotgun (WGS) entry which is preliminary data.</text>
</comment>
<dbReference type="InterPro" id="IPR020904">
    <property type="entry name" value="Sc_DH/Rdtase_CS"/>
</dbReference>
<dbReference type="Proteomes" id="UP000652198">
    <property type="component" value="Unassembled WGS sequence"/>
</dbReference>
<dbReference type="PANTHER" id="PTHR44196">
    <property type="entry name" value="DEHYDROGENASE/REDUCTASE SDR FAMILY MEMBER 7B"/>
    <property type="match status" value="1"/>
</dbReference>
<dbReference type="PRINTS" id="PR00081">
    <property type="entry name" value="GDHRDH"/>
</dbReference>
<dbReference type="Gene3D" id="3.40.50.720">
    <property type="entry name" value="NAD(P)-binding Rossmann-like Domain"/>
    <property type="match status" value="1"/>
</dbReference>
<evidence type="ECO:0000256" key="2">
    <source>
        <dbReference type="ARBA" id="ARBA00023002"/>
    </source>
</evidence>
<evidence type="ECO:0000256" key="3">
    <source>
        <dbReference type="RuleBase" id="RU000363"/>
    </source>
</evidence>
<organism evidence="4 5">
    <name type="scientific">Paraburkholderia solitsugae</name>
    <dbReference type="NCBI Taxonomy" id="2675748"/>
    <lineage>
        <taxon>Bacteria</taxon>
        <taxon>Pseudomonadati</taxon>
        <taxon>Pseudomonadota</taxon>
        <taxon>Betaproteobacteria</taxon>
        <taxon>Burkholderiales</taxon>
        <taxon>Burkholderiaceae</taxon>
        <taxon>Paraburkholderia</taxon>
    </lineage>
</organism>
<evidence type="ECO:0000256" key="1">
    <source>
        <dbReference type="ARBA" id="ARBA00006484"/>
    </source>
</evidence>
<comment type="similarity">
    <text evidence="1 3">Belongs to the short-chain dehydrogenases/reductases (SDR) family.</text>
</comment>
<dbReference type="PANTHER" id="PTHR44196:SF1">
    <property type="entry name" value="DEHYDROGENASE_REDUCTASE SDR FAMILY MEMBER 7B"/>
    <property type="match status" value="1"/>
</dbReference>
<dbReference type="PROSITE" id="PS00061">
    <property type="entry name" value="ADH_SHORT"/>
    <property type="match status" value="1"/>
</dbReference>
<proteinExistence type="inferred from homology"/>
<sequence>MSMKNLAGKNVLITGAGSGIGRSTALAFARRGARLVLSDINQDNLAKVEFEIAALGATCLALPANVGDDNAMRAFADEVHARVGAVDVLVNNAGIAYCGNFLNSPPESWQRLYDVNVKGVLSGCYLFLPKMIAAGGVRRVVNIASANGFAPLPTLAVYSASKFAVLGFSEALSMELEDTNVGVTVVCPGAINTAITTGAGVVAPSVPEAQKLRLQEYYRNQGTSPDRVADAIVDGVMCGRNMVVVGTSARPSYHVKRLFPSIYRKFAIATSRRMGFL</sequence>
<dbReference type="PRINTS" id="PR00080">
    <property type="entry name" value="SDRFAMILY"/>
</dbReference>
<dbReference type="InterPro" id="IPR036291">
    <property type="entry name" value="NAD(P)-bd_dom_sf"/>
</dbReference>
<dbReference type="EMBL" id="WOEY01000150">
    <property type="protein sequence ID" value="NPT46957.1"/>
    <property type="molecule type" value="Genomic_DNA"/>
</dbReference>
<gene>
    <name evidence="4" type="ORF">GNZ12_37770</name>
</gene>
<keyword evidence="2" id="KW-0560">Oxidoreductase</keyword>
<evidence type="ECO:0000313" key="5">
    <source>
        <dbReference type="Proteomes" id="UP000652198"/>
    </source>
</evidence>
<dbReference type="CDD" id="cd05233">
    <property type="entry name" value="SDR_c"/>
    <property type="match status" value="1"/>
</dbReference>
<accession>A0ABX2C1N2</accession>
<evidence type="ECO:0000313" key="4">
    <source>
        <dbReference type="EMBL" id="NPT46957.1"/>
    </source>
</evidence>
<reference evidence="4 5" key="1">
    <citation type="submission" date="2019-11" db="EMBL/GenBank/DDBJ databases">
        <title>Metabolism of dissolved organic matter in forest soils.</title>
        <authorList>
            <person name="Cyle K.T."/>
            <person name="Wilhelm R.C."/>
            <person name="Martinez C.E."/>
        </authorList>
    </citation>
    <scope>NUCLEOTIDE SEQUENCE [LARGE SCALE GENOMIC DNA]</scope>
    <source>
        <strain evidence="4 5">1N</strain>
    </source>
</reference>
<dbReference type="InterPro" id="IPR002347">
    <property type="entry name" value="SDR_fam"/>
</dbReference>
<keyword evidence="5" id="KW-1185">Reference proteome</keyword>
<protein>
    <submittedName>
        <fullName evidence="4">SDR family NAD(P)-dependent oxidoreductase</fullName>
    </submittedName>
</protein>